<feature type="transmembrane region" description="Helical" evidence="2">
    <location>
        <begin position="167"/>
        <end position="188"/>
    </location>
</feature>
<accession>A0A4Z0H8E0</accession>
<dbReference type="EMBL" id="SRJC01000001">
    <property type="protein sequence ID" value="TGB05186.1"/>
    <property type="molecule type" value="Genomic_DNA"/>
</dbReference>
<feature type="transmembrane region" description="Helical" evidence="2">
    <location>
        <begin position="51"/>
        <end position="74"/>
    </location>
</feature>
<comment type="caution">
    <text evidence="4">The sequence shown here is derived from an EMBL/GenBank/DDBJ whole genome shotgun (WGS) entry which is preliminary data.</text>
</comment>
<keyword evidence="1" id="KW-0175">Coiled coil</keyword>
<evidence type="ECO:0000259" key="3">
    <source>
        <dbReference type="Pfam" id="PF20712"/>
    </source>
</evidence>
<keyword evidence="2" id="KW-0472">Membrane</keyword>
<feature type="domain" description="Cyanobacterial TRADD-N associated 2 transmembrane" evidence="3">
    <location>
        <begin position="132"/>
        <end position="198"/>
    </location>
</feature>
<protein>
    <recommendedName>
        <fullName evidence="3">Cyanobacterial TRADD-N associated 2 transmembrane domain-containing protein</fullName>
    </recommendedName>
</protein>
<evidence type="ECO:0000313" key="4">
    <source>
        <dbReference type="EMBL" id="TGB05186.1"/>
    </source>
</evidence>
<evidence type="ECO:0000256" key="1">
    <source>
        <dbReference type="SAM" id="Coils"/>
    </source>
</evidence>
<dbReference type="AlphaFoldDB" id="A0A4Z0H8E0"/>
<evidence type="ECO:0000313" key="5">
    <source>
        <dbReference type="Proteomes" id="UP000297982"/>
    </source>
</evidence>
<sequence>MHARELISGLVELLANSLRKRKELRIGVLLLSASTIIADAVILIIKDLDENLIAVSIVVGLISLLFLVSSILGFSEEAVSIKNPFEIELKHLSKEREELKKKFNHVESGAEDNVFNTVQINLNQTTEYYTINKSQARSSFTASLTAIIAGLITILAGVWFIYMGDNITSSVISVSVGALLEVIGGMYFHLYNKSIKQLNYFYGKLEKMQDTMLAIELTEQITNDEKKIEMQEKAILALLERSKNIK</sequence>
<reference evidence="4 5" key="1">
    <citation type="journal article" date="2003" name="Int. J. Syst. Evol. Microbiol.">
        <title>Halobacillus salinus sp. nov., isolated from a salt lake on the coast of the East Sea in Korea.</title>
        <authorList>
            <person name="Yoon J.H."/>
            <person name="Kang K.H."/>
            <person name="Park Y.H."/>
        </authorList>
    </citation>
    <scope>NUCLEOTIDE SEQUENCE [LARGE SCALE GENOMIC DNA]</scope>
    <source>
        <strain evidence="4 5">HSL-3</strain>
    </source>
</reference>
<name>A0A4Z0H8E0_9BACI</name>
<dbReference type="RefSeq" id="WP_135327386.1">
    <property type="nucleotide sequence ID" value="NZ_SRJC01000001.1"/>
</dbReference>
<dbReference type="InterPro" id="IPR048567">
    <property type="entry name" value="CyanoTRADDas_TM"/>
</dbReference>
<keyword evidence="2" id="KW-1133">Transmembrane helix</keyword>
<feature type="transmembrane region" description="Helical" evidence="2">
    <location>
        <begin position="140"/>
        <end position="161"/>
    </location>
</feature>
<dbReference type="Pfam" id="PF20712">
    <property type="entry name" value="CyanoTRADDas_TM"/>
    <property type="match status" value="1"/>
</dbReference>
<gene>
    <name evidence="4" type="ORF">E4663_09410</name>
</gene>
<keyword evidence="2" id="KW-0812">Transmembrane</keyword>
<feature type="coiled-coil region" evidence="1">
    <location>
        <begin position="82"/>
        <end position="109"/>
    </location>
</feature>
<proteinExistence type="predicted"/>
<feature type="transmembrane region" description="Helical" evidence="2">
    <location>
        <begin position="26"/>
        <end position="45"/>
    </location>
</feature>
<dbReference type="Proteomes" id="UP000297982">
    <property type="component" value="Unassembled WGS sequence"/>
</dbReference>
<organism evidence="4 5">
    <name type="scientific">Halobacillus salinus</name>
    <dbReference type="NCBI Taxonomy" id="192814"/>
    <lineage>
        <taxon>Bacteria</taxon>
        <taxon>Bacillati</taxon>
        <taxon>Bacillota</taxon>
        <taxon>Bacilli</taxon>
        <taxon>Bacillales</taxon>
        <taxon>Bacillaceae</taxon>
        <taxon>Halobacillus</taxon>
    </lineage>
</organism>
<keyword evidence="5" id="KW-1185">Reference proteome</keyword>
<evidence type="ECO:0000256" key="2">
    <source>
        <dbReference type="SAM" id="Phobius"/>
    </source>
</evidence>